<evidence type="ECO:0000313" key="2">
    <source>
        <dbReference type="EMBL" id="MEW6954835.1"/>
    </source>
</evidence>
<dbReference type="RefSeq" id="WP_127815398.1">
    <property type="nucleotide sequence ID" value="NZ_CP028833.1"/>
</dbReference>
<evidence type="ECO:0008006" key="4">
    <source>
        <dbReference type="Google" id="ProtNLM"/>
    </source>
</evidence>
<evidence type="ECO:0000313" key="3">
    <source>
        <dbReference type="Proteomes" id="UP001555100"/>
    </source>
</evidence>
<dbReference type="PROSITE" id="PS51257">
    <property type="entry name" value="PROKAR_LIPOPROTEIN"/>
    <property type="match status" value="1"/>
</dbReference>
<organism evidence="2 3">
    <name type="scientific">Trueperella pyogenes</name>
    <dbReference type="NCBI Taxonomy" id="1661"/>
    <lineage>
        <taxon>Bacteria</taxon>
        <taxon>Bacillati</taxon>
        <taxon>Actinomycetota</taxon>
        <taxon>Actinomycetes</taxon>
        <taxon>Actinomycetales</taxon>
        <taxon>Actinomycetaceae</taxon>
        <taxon>Trueperella</taxon>
    </lineage>
</organism>
<evidence type="ECO:0000256" key="1">
    <source>
        <dbReference type="SAM" id="SignalP"/>
    </source>
</evidence>
<proteinExistence type="predicted"/>
<feature type="signal peptide" evidence="1">
    <location>
        <begin position="1"/>
        <end position="24"/>
    </location>
</feature>
<name>A0ABV3NC90_9ACTO</name>
<reference evidence="2 3" key="1">
    <citation type="submission" date="2024-01" db="EMBL/GenBank/DDBJ databases">
        <title>Genomic analysis and antimicrobial resistance profiles of Trueperella pyogenes isolated from domestic and wild animals.</title>
        <authorList>
            <person name="Magossi G."/>
            <person name="Gzyl K.E."/>
            <person name="Holman D.B."/>
            <person name="Amat S."/>
        </authorList>
    </citation>
    <scope>NUCLEOTIDE SEQUENCE [LARGE SCALE GENOMIC DNA]</scope>
    <source>
        <strain evidence="2 3">1494</strain>
    </source>
</reference>
<dbReference type="EMBL" id="JBAGNM010000006">
    <property type="protein sequence ID" value="MEW6954835.1"/>
    <property type="molecule type" value="Genomic_DNA"/>
</dbReference>
<keyword evidence="1" id="KW-0732">Signal</keyword>
<feature type="chain" id="PRO_5045335841" description="Lipoprotein" evidence="1">
    <location>
        <begin position="25"/>
        <end position="250"/>
    </location>
</feature>
<gene>
    <name evidence="2" type="ORF">V3M73_07335</name>
</gene>
<protein>
    <recommendedName>
        <fullName evidence="4">Lipoprotein</fullName>
    </recommendedName>
</protein>
<sequence length="250" mass="27005">MRSRIVASTSAIALVLLAACGGDAAPASPESSEEAAVDHCSDPLKTNSASINARELAFCQAEALGRLAGYVQEETVDGHLVKRSRANIRPLALEIESFSTKGAPAGRVILVKGNTFVQREDSWVQATADSSDETLAYQATLPARYEALLNPHMRAARTDPTFEYTVTGTTVINNMPVKVLTLTVADDSDSFVSTLFIREDYVVLRSESVYTVAGKKSTRAAVLTAVNEPQDIINPRFEDDEHRSDISQLS</sequence>
<keyword evidence="3" id="KW-1185">Reference proteome</keyword>
<dbReference type="Proteomes" id="UP001555100">
    <property type="component" value="Unassembled WGS sequence"/>
</dbReference>
<comment type="caution">
    <text evidence="2">The sequence shown here is derived from an EMBL/GenBank/DDBJ whole genome shotgun (WGS) entry which is preliminary data.</text>
</comment>
<accession>A0ABV3NC90</accession>